<accession>A0A8J2IQS4</accession>
<dbReference type="Proteomes" id="UP000693738">
    <property type="component" value="Unassembled WGS sequence"/>
</dbReference>
<dbReference type="EMBL" id="CAJSTJ010000130">
    <property type="protein sequence ID" value="CAG7559741.1"/>
    <property type="molecule type" value="Genomic_DNA"/>
</dbReference>
<organism evidence="2 3">
    <name type="scientific">Fusarium equiseti</name>
    <name type="common">Fusarium scirpi</name>
    <dbReference type="NCBI Taxonomy" id="61235"/>
    <lineage>
        <taxon>Eukaryota</taxon>
        <taxon>Fungi</taxon>
        <taxon>Dikarya</taxon>
        <taxon>Ascomycota</taxon>
        <taxon>Pezizomycotina</taxon>
        <taxon>Sordariomycetes</taxon>
        <taxon>Hypocreomycetidae</taxon>
        <taxon>Hypocreales</taxon>
        <taxon>Nectriaceae</taxon>
        <taxon>Fusarium</taxon>
        <taxon>Fusarium incarnatum-equiseti species complex</taxon>
    </lineage>
</organism>
<dbReference type="AlphaFoldDB" id="A0A8J2IQS4"/>
<evidence type="ECO:0000313" key="2">
    <source>
        <dbReference type="EMBL" id="CAG7559741.1"/>
    </source>
</evidence>
<sequence length="599" mass="65098">MNMSLTPSSIAQPEFVSSPKASSNVTVEHCEVVNSGQLAVENVLPGLPVVQVTPIIRGTPDFETRRAALLEAFASKVPQDLRLPTSLIRHPPRDVTDIPTTCGILSPEELEITEQDAVDLVEAVASRKYTSVAVARAVCKRAIIAHQLTCCLTQWFMDEAITQAEELDAYFEQHGKPIGPLHGLPISIKEHIQVAGAYSSQGCFASITWDDTDADIVAILRSQGAVIYCKTNQPQSIMHLETESHWGRVLNPFNIHLTAGGSTGGEAALIAMKGSPLGVGTDIGGSIRGPSAFCGIYGFKTTANTLPTRGYVKGAPPPSVLNVPLSTGPMCRSLRDMDLFMRCVLSAKPFLSDPNVVPLPWTGLNTPFNRRLKVGIISNDGFIEPQPPVKRAISWANAILSNSKCAHLIEVKDFKVFGAEEAWNQIRRLYWPDGAQLTKNGIVSTGEPLHPLTEWITQDGEPLGMQTALDITLQQKPRDDFRLSFAQSWTAQDVDVIIGPSFVGPACAHDTGLYWTYTSLYNLVDYPGAVIPTPVRAESGEEYDDGYVPLSEACSAVRKLWDAGDFAGAPVNLQVVARRYHDNELFGALNVLRDVFGLI</sequence>
<dbReference type="PANTHER" id="PTHR46072:SF4">
    <property type="entry name" value="AMIDASE C550.07-RELATED"/>
    <property type="match status" value="1"/>
</dbReference>
<feature type="domain" description="Amidase" evidence="1">
    <location>
        <begin position="134"/>
        <end position="585"/>
    </location>
</feature>
<comment type="caution">
    <text evidence="2">The sequence shown here is derived from an EMBL/GenBank/DDBJ whole genome shotgun (WGS) entry which is preliminary data.</text>
</comment>
<dbReference type="PIRSF" id="PIRSF001221">
    <property type="entry name" value="Amidase_fungi"/>
    <property type="match status" value="1"/>
</dbReference>
<proteinExistence type="predicted"/>
<dbReference type="Pfam" id="PF01425">
    <property type="entry name" value="Amidase"/>
    <property type="match status" value="1"/>
</dbReference>
<dbReference type="PANTHER" id="PTHR46072">
    <property type="entry name" value="AMIDASE-RELATED-RELATED"/>
    <property type="match status" value="1"/>
</dbReference>
<evidence type="ECO:0000259" key="1">
    <source>
        <dbReference type="Pfam" id="PF01425"/>
    </source>
</evidence>
<name>A0A8J2IQS4_FUSEQ</name>
<protein>
    <recommendedName>
        <fullName evidence="1">Amidase domain-containing protein</fullName>
    </recommendedName>
</protein>
<dbReference type="InterPro" id="IPR023631">
    <property type="entry name" value="Amidase_dom"/>
</dbReference>
<reference evidence="2" key="1">
    <citation type="submission" date="2021-05" db="EMBL/GenBank/DDBJ databases">
        <authorList>
            <person name="Khan N."/>
        </authorList>
    </citation>
    <scope>NUCLEOTIDE SEQUENCE</scope>
</reference>
<gene>
    <name evidence="2" type="ORF">FEQUK3_LOCUS5443</name>
</gene>
<evidence type="ECO:0000313" key="3">
    <source>
        <dbReference type="Proteomes" id="UP000693738"/>
    </source>
</evidence>